<keyword evidence="5" id="KW-0418">Kinase</keyword>
<dbReference type="CDD" id="cd00082">
    <property type="entry name" value="HisKA"/>
    <property type="match status" value="1"/>
</dbReference>
<feature type="transmembrane region" description="Helical" evidence="6">
    <location>
        <begin position="279"/>
        <end position="297"/>
    </location>
</feature>
<reference evidence="8 9" key="1">
    <citation type="submission" date="2019-03" db="EMBL/GenBank/DDBJ databases">
        <title>Genomic Encyclopedia of Archaeal and Bacterial Type Strains, Phase II (KMG-II): from individual species to whole genera.</title>
        <authorList>
            <person name="Goeker M."/>
        </authorList>
    </citation>
    <scope>NUCLEOTIDE SEQUENCE [LARGE SCALE GENOMIC DNA]</scope>
    <source>
        <strain evidence="8 9">DSM 18435</strain>
    </source>
</reference>
<dbReference type="InterPro" id="IPR036890">
    <property type="entry name" value="HATPase_C_sf"/>
</dbReference>
<keyword evidence="3" id="KW-0597">Phosphoprotein</keyword>
<dbReference type="PROSITE" id="PS50109">
    <property type="entry name" value="HIS_KIN"/>
    <property type="match status" value="1"/>
</dbReference>
<dbReference type="SMART" id="SM00388">
    <property type="entry name" value="HisKA"/>
    <property type="match status" value="1"/>
</dbReference>
<keyword evidence="6" id="KW-0472">Membrane</keyword>
<sequence>MTSPKFNSPKSQLPNWIIWIILGLCILPIILLLSGVNFSSPPLGNELEHSGLMSANSYQEAVFQSLAGAFTHFMLEWSAVAVAFATAILAFIQFRITGNLATPIIGMALLCAGFMDAFHALASTQLIKSVADNENFIPLTWAVSRMFNALILLAVTLFILIRIKPTGNLRKRHNTVVITNIILLLISYIVVRLCARSENLPSTMFPEDIITRPYDVVPLLLFIILGLVIFPRFYRRERNVFSHALIWSMVPAVATQLHMSFGSARLFDAHFNIGHYLKVIFYLVPFTGMLIDYLITYREEKKRLALLAVAHRELERKNKELEQFVYIASHDLQEPLRTVMNFTELLHQDYGERLDDTANTYMNFIQKASSRMSALIKGLLDYSRIGAAKKRKTVNLTTLINSVIEDLNASIKETGAVIELSQMPSLPVFETELRLLFQNLLTNAIKFRKKDIPPHIRINSREKDDSVVITISDNGIGIAKEHQEKIFSIFKRLHGNDEIEGTGIGLAHCQKIMNLHGGQIWVTSEKGQGSSFNILIPLNHDEESE</sequence>
<evidence type="ECO:0000256" key="6">
    <source>
        <dbReference type="SAM" id="Phobius"/>
    </source>
</evidence>
<feature type="transmembrane region" description="Helical" evidence="6">
    <location>
        <begin position="240"/>
        <end position="259"/>
    </location>
</feature>
<evidence type="ECO:0000259" key="7">
    <source>
        <dbReference type="PROSITE" id="PS50109"/>
    </source>
</evidence>
<dbReference type="Proteomes" id="UP000295468">
    <property type="component" value="Unassembled WGS sequence"/>
</dbReference>
<evidence type="ECO:0000313" key="8">
    <source>
        <dbReference type="EMBL" id="TDQ33007.1"/>
    </source>
</evidence>
<dbReference type="EC" id="2.7.13.3" evidence="2"/>
<evidence type="ECO:0000313" key="9">
    <source>
        <dbReference type="Proteomes" id="UP000295468"/>
    </source>
</evidence>
<evidence type="ECO:0000256" key="3">
    <source>
        <dbReference type="ARBA" id="ARBA00022553"/>
    </source>
</evidence>
<evidence type="ECO:0000256" key="4">
    <source>
        <dbReference type="ARBA" id="ARBA00022679"/>
    </source>
</evidence>
<evidence type="ECO:0000256" key="2">
    <source>
        <dbReference type="ARBA" id="ARBA00012438"/>
    </source>
</evidence>
<feature type="transmembrane region" description="Helical" evidence="6">
    <location>
        <begin position="213"/>
        <end position="233"/>
    </location>
</feature>
<keyword evidence="4" id="KW-0808">Transferase</keyword>
<feature type="transmembrane region" description="Helical" evidence="6">
    <location>
        <begin position="142"/>
        <end position="163"/>
    </location>
</feature>
<comment type="catalytic activity">
    <reaction evidence="1">
        <text>ATP + protein L-histidine = ADP + protein N-phospho-L-histidine.</text>
        <dbReference type="EC" id="2.7.13.3"/>
    </reaction>
</comment>
<dbReference type="InterPro" id="IPR005467">
    <property type="entry name" value="His_kinase_dom"/>
</dbReference>
<dbReference type="PANTHER" id="PTHR43304:SF1">
    <property type="entry name" value="PAC DOMAIN-CONTAINING PROTEIN"/>
    <property type="match status" value="1"/>
</dbReference>
<keyword evidence="9" id="KW-1185">Reference proteome</keyword>
<dbReference type="FunFam" id="3.30.565.10:FF:000006">
    <property type="entry name" value="Sensor histidine kinase WalK"/>
    <property type="match status" value="1"/>
</dbReference>
<dbReference type="InterPro" id="IPR003594">
    <property type="entry name" value="HATPase_dom"/>
</dbReference>
<evidence type="ECO:0000256" key="5">
    <source>
        <dbReference type="ARBA" id="ARBA00022777"/>
    </source>
</evidence>
<keyword evidence="6" id="KW-1133">Transmembrane helix</keyword>
<accession>A0A4R6TRR0</accession>
<name>A0A4R6TRR0_9FLAO</name>
<dbReference type="Pfam" id="PF02518">
    <property type="entry name" value="HATPase_c"/>
    <property type="match status" value="1"/>
</dbReference>
<dbReference type="SUPFAM" id="SSF47384">
    <property type="entry name" value="Homodimeric domain of signal transducing histidine kinase"/>
    <property type="match status" value="1"/>
</dbReference>
<dbReference type="SMART" id="SM00387">
    <property type="entry name" value="HATPase_c"/>
    <property type="match status" value="1"/>
</dbReference>
<comment type="caution">
    <text evidence="8">The sequence shown here is derived from an EMBL/GenBank/DDBJ whole genome shotgun (WGS) entry which is preliminary data.</text>
</comment>
<dbReference type="InterPro" id="IPR036097">
    <property type="entry name" value="HisK_dim/P_sf"/>
</dbReference>
<dbReference type="OrthoDB" id="9781208at2"/>
<dbReference type="InterPro" id="IPR003661">
    <property type="entry name" value="HisK_dim/P_dom"/>
</dbReference>
<dbReference type="InterPro" id="IPR004358">
    <property type="entry name" value="Sig_transdc_His_kin-like_C"/>
</dbReference>
<dbReference type="PANTHER" id="PTHR43304">
    <property type="entry name" value="PHYTOCHROME-LIKE PROTEIN CPH1"/>
    <property type="match status" value="1"/>
</dbReference>
<keyword evidence="6" id="KW-0812">Transmembrane</keyword>
<dbReference type="AlphaFoldDB" id="A0A4R6TRR0"/>
<dbReference type="Gene3D" id="1.10.287.130">
    <property type="match status" value="1"/>
</dbReference>
<feature type="transmembrane region" description="Helical" evidence="6">
    <location>
        <begin position="104"/>
        <end position="122"/>
    </location>
</feature>
<proteinExistence type="predicted"/>
<organism evidence="8 9">
    <name type="scientific">Zeaxanthinibacter enoshimensis</name>
    <dbReference type="NCBI Taxonomy" id="392009"/>
    <lineage>
        <taxon>Bacteria</taxon>
        <taxon>Pseudomonadati</taxon>
        <taxon>Bacteroidota</taxon>
        <taxon>Flavobacteriia</taxon>
        <taxon>Flavobacteriales</taxon>
        <taxon>Flavobacteriaceae</taxon>
        <taxon>Zeaxanthinibacter</taxon>
    </lineage>
</organism>
<dbReference type="InterPro" id="IPR033425">
    <property type="entry name" value="MASE3"/>
</dbReference>
<evidence type="ECO:0000256" key="1">
    <source>
        <dbReference type="ARBA" id="ARBA00000085"/>
    </source>
</evidence>
<feature type="transmembrane region" description="Helical" evidence="6">
    <location>
        <begin position="175"/>
        <end position="193"/>
    </location>
</feature>
<gene>
    <name evidence="8" type="ORF">CLV82_0845</name>
</gene>
<feature type="domain" description="Histidine kinase" evidence="7">
    <location>
        <begin position="327"/>
        <end position="540"/>
    </location>
</feature>
<dbReference type="Pfam" id="PF00512">
    <property type="entry name" value="HisKA"/>
    <property type="match status" value="1"/>
</dbReference>
<dbReference type="Gene3D" id="3.30.565.10">
    <property type="entry name" value="Histidine kinase-like ATPase, C-terminal domain"/>
    <property type="match status" value="1"/>
</dbReference>
<dbReference type="Pfam" id="PF17159">
    <property type="entry name" value="MASE3"/>
    <property type="match status" value="1"/>
</dbReference>
<dbReference type="EMBL" id="SNYI01000001">
    <property type="protein sequence ID" value="TDQ33007.1"/>
    <property type="molecule type" value="Genomic_DNA"/>
</dbReference>
<feature type="transmembrane region" description="Helical" evidence="6">
    <location>
        <begin position="16"/>
        <end position="36"/>
    </location>
</feature>
<dbReference type="SUPFAM" id="SSF55874">
    <property type="entry name" value="ATPase domain of HSP90 chaperone/DNA topoisomerase II/histidine kinase"/>
    <property type="match status" value="1"/>
</dbReference>
<dbReference type="InterPro" id="IPR052162">
    <property type="entry name" value="Sensor_kinase/Photoreceptor"/>
</dbReference>
<dbReference type="PRINTS" id="PR00344">
    <property type="entry name" value="BCTRLSENSOR"/>
</dbReference>
<feature type="transmembrane region" description="Helical" evidence="6">
    <location>
        <begin position="73"/>
        <end position="92"/>
    </location>
</feature>
<protein>
    <recommendedName>
        <fullName evidence="2">histidine kinase</fullName>
        <ecNumber evidence="2">2.7.13.3</ecNumber>
    </recommendedName>
</protein>
<dbReference type="GO" id="GO:0000155">
    <property type="term" value="F:phosphorelay sensor kinase activity"/>
    <property type="evidence" value="ECO:0007669"/>
    <property type="project" value="InterPro"/>
</dbReference>